<dbReference type="EMBL" id="LXQA010318719">
    <property type="protein sequence ID" value="MCI43539.1"/>
    <property type="molecule type" value="Genomic_DNA"/>
</dbReference>
<dbReference type="AlphaFoldDB" id="A0A392S4E0"/>
<protein>
    <submittedName>
        <fullName evidence="1">Uncharacterized protein</fullName>
    </submittedName>
</protein>
<feature type="non-terminal residue" evidence="1">
    <location>
        <position position="1"/>
    </location>
</feature>
<evidence type="ECO:0000313" key="2">
    <source>
        <dbReference type="Proteomes" id="UP000265520"/>
    </source>
</evidence>
<accession>A0A392S4E0</accession>
<proteinExistence type="predicted"/>
<organism evidence="1 2">
    <name type="scientific">Trifolium medium</name>
    <dbReference type="NCBI Taxonomy" id="97028"/>
    <lineage>
        <taxon>Eukaryota</taxon>
        <taxon>Viridiplantae</taxon>
        <taxon>Streptophyta</taxon>
        <taxon>Embryophyta</taxon>
        <taxon>Tracheophyta</taxon>
        <taxon>Spermatophyta</taxon>
        <taxon>Magnoliopsida</taxon>
        <taxon>eudicotyledons</taxon>
        <taxon>Gunneridae</taxon>
        <taxon>Pentapetalae</taxon>
        <taxon>rosids</taxon>
        <taxon>fabids</taxon>
        <taxon>Fabales</taxon>
        <taxon>Fabaceae</taxon>
        <taxon>Papilionoideae</taxon>
        <taxon>50 kb inversion clade</taxon>
        <taxon>NPAAA clade</taxon>
        <taxon>Hologalegina</taxon>
        <taxon>IRL clade</taxon>
        <taxon>Trifolieae</taxon>
        <taxon>Trifolium</taxon>
    </lineage>
</organism>
<dbReference type="Proteomes" id="UP000265520">
    <property type="component" value="Unassembled WGS sequence"/>
</dbReference>
<keyword evidence="2" id="KW-1185">Reference proteome</keyword>
<sequence length="37" mass="3803">IKNCVSLCCNISGASKQGDMYDHSGCGQEEVSGGSHT</sequence>
<reference evidence="1 2" key="1">
    <citation type="journal article" date="2018" name="Front. Plant Sci.">
        <title>Red Clover (Trifolium pratense) and Zigzag Clover (T. medium) - A Picture of Genomic Similarities and Differences.</title>
        <authorList>
            <person name="Dluhosova J."/>
            <person name="Istvanek J."/>
            <person name="Nedelnik J."/>
            <person name="Repkova J."/>
        </authorList>
    </citation>
    <scope>NUCLEOTIDE SEQUENCE [LARGE SCALE GENOMIC DNA]</scope>
    <source>
        <strain evidence="2">cv. 10/8</strain>
        <tissue evidence="1">Leaf</tissue>
    </source>
</reference>
<name>A0A392S4E0_9FABA</name>
<evidence type="ECO:0000313" key="1">
    <source>
        <dbReference type="EMBL" id="MCI43539.1"/>
    </source>
</evidence>
<comment type="caution">
    <text evidence="1">The sequence shown here is derived from an EMBL/GenBank/DDBJ whole genome shotgun (WGS) entry which is preliminary data.</text>
</comment>